<gene>
    <name evidence="1" type="ORF">EWH70_05025</name>
</gene>
<dbReference type="Proteomes" id="UP000292003">
    <property type="component" value="Unassembled WGS sequence"/>
</dbReference>
<evidence type="ECO:0000313" key="2">
    <source>
        <dbReference type="Proteomes" id="UP000292003"/>
    </source>
</evidence>
<evidence type="ECO:0000313" key="1">
    <source>
        <dbReference type="EMBL" id="RZQ65251.1"/>
    </source>
</evidence>
<dbReference type="AlphaFoldDB" id="A0A4Q7JBP3"/>
<dbReference type="RefSeq" id="WP_130474037.1">
    <property type="nucleotide sequence ID" value="NZ_SFCC01000002.1"/>
</dbReference>
<dbReference type="OrthoDB" id="3697873at2"/>
<sequence>MSDNENLVTNAFYTKPAGGSGLPTTVPGIPGAADLQIEPDKVGAVAKVIVDQADALEERLSQKLAELRIDAPSADVVSTKAVEAWNDVITVGEGSYEKRVRAYVQNLRTLADQIRAAARTYRADDDATAESLGERRVFPV</sequence>
<accession>A0A4Q7JBP3</accession>
<organism evidence="1 2">
    <name type="scientific">Amycolatopsis suaedae</name>
    <dbReference type="NCBI Taxonomy" id="2510978"/>
    <lineage>
        <taxon>Bacteria</taxon>
        <taxon>Bacillati</taxon>
        <taxon>Actinomycetota</taxon>
        <taxon>Actinomycetes</taxon>
        <taxon>Pseudonocardiales</taxon>
        <taxon>Pseudonocardiaceae</taxon>
        <taxon>Amycolatopsis</taxon>
    </lineage>
</organism>
<dbReference type="EMBL" id="SFCC01000002">
    <property type="protein sequence ID" value="RZQ65251.1"/>
    <property type="molecule type" value="Genomic_DNA"/>
</dbReference>
<evidence type="ECO:0008006" key="3">
    <source>
        <dbReference type="Google" id="ProtNLM"/>
    </source>
</evidence>
<keyword evidence="2" id="KW-1185">Reference proteome</keyword>
<protein>
    <recommendedName>
        <fullName evidence="3">PE domain-containing protein</fullName>
    </recommendedName>
</protein>
<proteinExistence type="predicted"/>
<reference evidence="1 2" key="1">
    <citation type="submission" date="2019-02" db="EMBL/GenBank/DDBJ databases">
        <title>Draft genome sequence of Amycolatopsis sp. 8-3EHSu isolated from roots of Suaeda maritima.</title>
        <authorList>
            <person name="Duangmal K."/>
            <person name="Chantavorakit T."/>
        </authorList>
    </citation>
    <scope>NUCLEOTIDE SEQUENCE [LARGE SCALE GENOMIC DNA]</scope>
    <source>
        <strain evidence="1 2">8-3EHSu</strain>
    </source>
</reference>
<comment type="caution">
    <text evidence="1">The sequence shown here is derived from an EMBL/GenBank/DDBJ whole genome shotgun (WGS) entry which is preliminary data.</text>
</comment>
<name>A0A4Q7JBP3_9PSEU</name>